<dbReference type="RefSeq" id="WP_307069066.1">
    <property type="nucleotide sequence ID" value="NZ_JAUSUP010000008.1"/>
</dbReference>
<comment type="caution">
    <text evidence="1">The sequence shown here is derived from an EMBL/GenBank/DDBJ whole genome shotgun (WGS) entry which is preliminary data.</text>
</comment>
<evidence type="ECO:0000313" key="2">
    <source>
        <dbReference type="Proteomes" id="UP001236723"/>
    </source>
</evidence>
<proteinExistence type="predicted"/>
<dbReference type="InterPro" id="IPR009061">
    <property type="entry name" value="DNA-bd_dom_put_sf"/>
</dbReference>
<gene>
    <name evidence="1" type="ORF">J2R98_002314</name>
</gene>
<organism evidence="1 2">
    <name type="scientific">Alkalibacillus filiformis</name>
    <dbReference type="NCBI Taxonomy" id="200990"/>
    <lineage>
        <taxon>Bacteria</taxon>
        <taxon>Bacillati</taxon>
        <taxon>Bacillota</taxon>
        <taxon>Bacilli</taxon>
        <taxon>Bacillales</taxon>
        <taxon>Bacillaceae</taxon>
        <taxon>Alkalibacillus</taxon>
    </lineage>
</organism>
<evidence type="ECO:0000313" key="1">
    <source>
        <dbReference type="EMBL" id="MDQ0352470.1"/>
    </source>
</evidence>
<protein>
    <recommendedName>
        <fullName evidence="3">Helix-turn-helix domain-containing protein</fullName>
    </recommendedName>
</protein>
<sequence>MSDMMQIPVTDEFKQAYASLFYDLSKEAFEAAKRDTGIKRYLTKQETCEWIGVSFTYLQKMERMGLPTVQLENKTLIDKLDVIEFMNKHKYTFKELNY</sequence>
<keyword evidence="2" id="KW-1185">Reference proteome</keyword>
<dbReference type="SUPFAM" id="SSF46955">
    <property type="entry name" value="Putative DNA-binding domain"/>
    <property type="match status" value="1"/>
</dbReference>
<dbReference type="Proteomes" id="UP001236723">
    <property type="component" value="Unassembled WGS sequence"/>
</dbReference>
<evidence type="ECO:0008006" key="3">
    <source>
        <dbReference type="Google" id="ProtNLM"/>
    </source>
</evidence>
<reference evidence="1 2" key="1">
    <citation type="submission" date="2023-07" db="EMBL/GenBank/DDBJ databases">
        <title>Genomic Encyclopedia of Type Strains, Phase IV (KMG-IV): sequencing the most valuable type-strain genomes for metagenomic binning, comparative biology and taxonomic classification.</title>
        <authorList>
            <person name="Goeker M."/>
        </authorList>
    </citation>
    <scope>NUCLEOTIDE SEQUENCE [LARGE SCALE GENOMIC DNA]</scope>
    <source>
        <strain evidence="1 2">DSM 15448</strain>
    </source>
</reference>
<name>A0ABU0DVL4_9BACI</name>
<accession>A0ABU0DVL4</accession>
<dbReference type="EMBL" id="JAUSUP010000008">
    <property type="protein sequence ID" value="MDQ0352470.1"/>
    <property type="molecule type" value="Genomic_DNA"/>
</dbReference>